<feature type="transmembrane region" description="Helical" evidence="7">
    <location>
        <begin position="38"/>
        <end position="57"/>
    </location>
</feature>
<feature type="transmembrane region" description="Helical" evidence="7">
    <location>
        <begin position="7"/>
        <end position="26"/>
    </location>
</feature>
<keyword evidence="2" id="KW-1003">Cell membrane</keyword>
<dbReference type="OrthoDB" id="117439at2157"/>
<dbReference type="EMBL" id="CP000254">
    <property type="protein sequence ID" value="ABD39948.1"/>
    <property type="molecule type" value="Genomic_DNA"/>
</dbReference>
<evidence type="ECO:0000256" key="4">
    <source>
        <dbReference type="ARBA" id="ARBA00022801"/>
    </source>
</evidence>
<proteinExistence type="predicted"/>
<keyword evidence="5 7" id="KW-1133">Transmembrane helix</keyword>
<evidence type="ECO:0000256" key="3">
    <source>
        <dbReference type="ARBA" id="ARBA00022692"/>
    </source>
</evidence>
<dbReference type="RefSeq" id="WP_011447244.1">
    <property type="nucleotide sequence ID" value="NC_007796.1"/>
</dbReference>
<dbReference type="GO" id="GO:0071555">
    <property type="term" value="P:cell wall organization"/>
    <property type="evidence" value="ECO:0007669"/>
    <property type="project" value="InterPro"/>
</dbReference>
<accession>Q2FPG8</accession>
<dbReference type="HOGENOM" id="CLU_606380_0_0_2"/>
<keyword evidence="4" id="KW-0378">Hydrolase</keyword>
<dbReference type="InterPro" id="IPR036457">
    <property type="entry name" value="PPM-type-like_dom_sf"/>
</dbReference>
<dbReference type="InterPro" id="IPR052016">
    <property type="entry name" value="Bact_Sigma-Reg"/>
</dbReference>
<evidence type="ECO:0000256" key="5">
    <source>
        <dbReference type="ARBA" id="ARBA00022989"/>
    </source>
</evidence>
<dbReference type="AlphaFoldDB" id="Q2FPG8"/>
<evidence type="ECO:0000256" key="6">
    <source>
        <dbReference type="ARBA" id="ARBA00023136"/>
    </source>
</evidence>
<dbReference type="GO" id="GO:0005886">
    <property type="term" value="C:plasma membrane"/>
    <property type="evidence" value="ECO:0007669"/>
    <property type="project" value="UniProtKB-SubCell"/>
</dbReference>
<feature type="transmembrane region" description="Helical" evidence="7">
    <location>
        <begin position="78"/>
        <end position="101"/>
    </location>
</feature>
<dbReference type="GO" id="GO:0000155">
    <property type="term" value="F:phosphorelay sensor kinase activity"/>
    <property type="evidence" value="ECO:0007669"/>
    <property type="project" value="InterPro"/>
</dbReference>
<evidence type="ECO:0000256" key="2">
    <source>
        <dbReference type="ARBA" id="ARBA00022475"/>
    </source>
</evidence>
<dbReference type="InterPro" id="IPR001932">
    <property type="entry name" value="PPM-type_phosphatase-like_dom"/>
</dbReference>
<dbReference type="KEGG" id="mhu:Mhun_0173"/>
<dbReference type="InterPro" id="IPR011620">
    <property type="entry name" value="Sig_transdc_His_kinase_LytS_TM"/>
</dbReference>
<dbReference type="PANTHER" id="PTHR43156:SF2">
    <property type="entry name" value="STAGE II SPORULATION PROTEIN E"/>
    <property type="match status" value="1"/>
</dbReference>
<dbReference type="Pfam" id="PF07228">
    <property type="entry name" value="SpoIIE"/>
    <property type="match status" value="1"/>
</dbReference>
<name>Q2FPG8_METHJ</name>
<evidence type="ECO:0000256" key="1">
    <source>
        <dbReference type="ARBA" id="ARBA00004651"/>
    </source>
</evidence>
<dbReference type="eggNOG" id="arCOG06893">
    <property type="taxonomic scope" value="Archaea"/>
</dbReference>
<feature type="domain" description="PPM-type phosphatase" evidence="8">
    <location>
        <begin position="231"/>
        <end position="451"/>
    </location>
</feature>
<feature type="transmembrane region" description="Helical" evidence="7">
    <location>
        <begin position="107"/>
        <end position="127"/>
    </location>
</feature>
<dbReference type="EnsemblBacteria" id="ABD39948">
    <property type="protein sequence ID" value="ABD39948"/>
    <property type="gene ID" value="Mhun_0173"/>
</dbReference>
<feature type="transmembrane region" description="Helical" evidence="7">
    <location>
        <begin position="175"/>
        <end position="193"/>
    </location>
</feature>
<dbReference type="InParanoid" id="Q2FPG8"/>
<dbReference type="STRING" id="323259.Mhun_0173"/>
<keyword evidence="6 7" id="KW-0472">Membrane</keyword>
<keyword evidence="3 7" id="KW-0812">Transmembrane</keyword>
<gene>
    <name evidence="9" type="ordered locus">Mhun_0173</name>
</gene>
<keyword evidence="10" id="KW-1185">Reference proteome</keyword>
<comment type="subcellular location">
    <subcellularLocation>
        <location evidence="1">Cell membrane</location>
        <topology evidence="1">Multi-pass membrane protein</topology>
    </subcellularLocation>
</comment>
<evidence type="ECO:0000313" key="10">
    <source>
        <dbReference type="Proteomes" id="UP000001941"/>
    </source>
</evidence>
<organism evidence="9 10">
    <name type="scientific">Methanospirillum hungatei JF-1 (strain ATCC 27890 / DSM 864 / NBRC 100397 / JF-1)</name>
    <dbReference type="NCBI Taxonomy" id="323259"/>
    <lineage>
        <taxon>Archaea</taxon>
        <taxon>Methanobacteriati</taxon>
        <taxon>Methanobacteriota</taxon>
        <taxon>Stenosarchaea group</taxon>
        <taxon>Methanomicrobia</taxon>
        <taxon>Methanomicrobiales</taxon>
        <taxon>Methanospirillaceae</taxon>
        <taxon>Methanospirillum</taxon>
    </lineage>
</organism>
<evidence type="ECO:0000259" key="8">
    <source>
        <dbReference type="PROSITE" id="PS51746"/>
    </source>
</evidence>
<protein>
    <submittedName>
        <fullName evidence="9">Serine phosphatase</fullName>
    </submittedName>
</protein>
<dbReference type="Pfam" id="PF07694">
    <property type="entry name" value="5TM-5TMR_LYT"/>
    <property type="match status" value="1"/>
</dbReference>
<dbReference type="Gene3D" id="3.60.40.10">
    <property type="entry name" value="PPM-type phosphatase domain"/>
    <property type="match status" value="1"/>
</dbReference>
<dbReference type="SUPFAM" id="SSF81606">
    <property type="entry name" value="PP2C-like"/>
    <property type="match status" value="1"/>
</dbReference>
<sequence length="451" mass="49598">MIFELERLVQLCDGVAVLSLIAYFLTRTRYSSVFVSKTFSPFSALFMALIGGFFYLYGMMTGVQIGPYDISIQMLGPVIAGLVAGTISGLLAGSLGILLHIGLGEPIGPFTLIITFLSGIMGGLFWYLHKDAIIRMSHAFLLGFLVASVQFIIGKDGINQDILLPGEVIEGTIDIFLPTILGLCIFVFIINNLRLEEENNRKSFQIEGELTAARQIQIGSLPEQNQEWDHVSLSASLLPASYIGGDLYDYLKLDDEDLYFALGDVSGKGVPAALLMSSTRMILRSKIRETRDPCALVREINRSFLEDGDSRQFITLIVGIVHLQTGEVCYCNAGHPPPYLITRSATIELESDGNLPAGVLEDEQYIPHFVSLKQGDLLVLVSDGVTEAERGEELYGSERVVRILSEQSPKTPLEVVDLLNHEVKTWTGDNPQSDDCTILALRYYSASPSEN</sequence>
<dbReference type="GO" id="GO:0016791">
    <property type="term" value="F:phosphatase activity"/>
    <property type="evidence" value="ECO:0007669"/>
    <property type="project" value="TreeGrafter"/>
</dbReference>
<feature type="transmembrane region" description="Helical" evidence="7">
    <location>
        <begin position="139"/>
        <end position="155"/>
    </location>
</feature>
<dbReference type="PROSITE" id="PS51746">
    <property type="entry name" value="PPM_2"/>
    <property type="match status" value="1"/>
</dbReference>
<dbReference type="SMART" id="SM00331">
    <property type="entry name" value="PP2C_SIG"/>
    <property type="match status" value="1"/>
</dbReference>
<dbReference type="Gene3D" id="1.10.1760.20">
    <property type="match status" value="1"/>
</dbReference>
<evidence type="ECO:0000313" key="9">
    <source>
        <dbReference type="EMBL" id="ABD39948.1"/>
    </source>
</evidence>
<dbReference type="GeneID" id="3922616"/>
<reference evidence="10" key="1">
    <citation type="journal article" date="2016" name="Stand. Genomic Sci.">
        <title>Complete genome sequence of Methanospirillum hungatei type strain JF1.</title>
        <authorList>
            <person name="Gunsalus R.P."/>
            <person name="Cook L.E."/>
            <person name="Crable B."/>
            <person name="Rohlin L."/>
            <person name="McDonald E."/>
            <person name="Mouttaki H."/>
            <person name="Sieber J.R."/>
            <person name="Poweleit N."/>
            <person name="Zhou H."/>
            <person name="Lapidus A.L."/>
            <person name="Daligault H.E."/>
            <person name="Land M."/>
            <person name="Gilna P."/>
            <person name="Ivanova N."/>
            <person name="Kyrpides N."/>
            <person name="Culley D.E."/>
            <person name="McInerney M.J."/>
        </authorList>
    </citation>
    <scope>NUCLEOTIDE SEQUENCE [LARGE SCALE GENOMIC DNA]</scope>
    <source>
        <strain evidence="10">ATCC 27890 / DSM 864 / NBRC 100397 / JF-1</strain>
    </source>
</reference>
<dbReference type="Proteomes" id="UP000001941">
    <property type="component" value="Chromosome"/>
</dbReference>
<evidence type="ECO:0000256" key="7">
    <source>
        <dbReference type="SAM" id="Phobius"/>
    </source>
</evidence>
<dbReference type="PANTHER" id="PTHR43156">
    <property type="entry name" value="STAGE II SPORULATION PROTEIN E-RELATED"/>
    <property type="match status" value="1"/>
</dbReference>